<evidence type="ECO:0000313" key="4">
    <source>
        <dbReference type="Proteomes" id="UP000035579"/>
    </source>
</evidence>
<reference evidence="2 4" key="1">
    <citation type="submission" date="2015-05" db="EMBL/GenBank/DDBJ databases">
        <title>Genome assembly of Archangium gephyra DSM 2261.</title>
        <authorList>
            <person name="Sharma G."/>
            <person name="Subramanian S."/>
        </authorList>
    </citation>
    <scope>NUCLEOTIDE SEQUENCE [LARGE SCALE GENOMIC DNA]</scope>
    <source>
        <strain evidence="2 4">DSM 2261</strain>
    </source>
</reference>
<dbReference type="Proteomes" id="UP000256345">
    <property type="component" value="Unassembled WGS sequence"/>
</dbReference>
<dbReference type="RefSeq" id="WP_053066529.1">
    <property type="nucleotide sequence ID" value="NZ_CP011509.1"/>
</dbReference>
<gene>
    <name evidence="2" type="ORF">AA314_03883</name>
    <name evidence="3" type="ORF">ATI61_108354</name>
</gene>
<evidence type="ECO:0000313" key="5">
    <source>
        <dbReference type="Proteomes" id="UP000256345"/>
    </source>
</evidence>
<accession>A0AAC8Q780</accession>
<dbReference type="Pfam" id="PF08239">
    <property type="entry name" value="SH3_3"/>
    <property type="match status" value="1"/>
</dbReference>
<sequence>MQLPGSRSLLPFLLATALVGCGPELDASSPVPAGELETDTAAVISGASRGSTVQVSATDGVNLRSGPGTTYGVLTTVPYLKTATVLNATPSNGFYQVDYQGTVGWAHGDYWNVVAGLWVNGYQLNATQEKWVRWIATYTVPKLQGTRDARLTVASRVAWWSLKEGVLDLTNPFPYSNCNTTSGDVRYGPLDVCAAGRAWQVGISGVQVPNFSMTTVQNTSASIHSTLTEAQVLGASANQAGYATGTSTYNSIVNSTGDLRKSWLLRNHAVGITLQETTVTYECVTNSYSWCYGTGWSTTARYAPNRTEALESMRELKAAMDGLAP</sequence>
<dbReference type="PROSITE" id="PS51257">
    <property type="entry name" value="PROKAR_LIPOPROTEIN"/>
    <property type="match status" value="1"/>
</dbReference>
<dbReference type="PROSITE" id="PS51781">
    <property type="entry name" value="SH3B"/>
    <property type="match status" value="1"/>
</dbReference>
<evidence type="ECO:0000313" key="3">
    <source>
        <dbReference type="EMBL" id="REG28812.1"/>
    </source>
</evidence>
<dbReference type="AlphaFoldDB" id="A0AAC8Q780"/>
<protein>
    <submittedName>
        <fullName evidence="3">SH3 domain-containing protein</fullName>
    </submittedName>
</protein>
<dbReference type="EMBL" id="CP011509">
    <property type="protein sequence ID" value="AKJ02257.1"/>
    <property type="molecule type" value="Genomic_DNA"/>
</dbReference>
<dbReference type="Proteomes" id="UP000035579">
    <property type="component" value="Chromosome"/>
</dbReference>
<dbReference type="Gene3D" id="2.30.30.40">
    <property type="entry name" value="SH3 Domains"/>
    <property type="match status" value="1"/>
</dbReference>
<evidence type="ECO:0000313" key="2">
    <source>
        <dbReference type="EMBL" id="AKJ02257.1"/>
    </source>
</evidence>
<feature type="domain" description="SH3b" evidence="1">
    <location>
        <begin position="50"/>
        <end position="114"/>
    </location>
</feature>
<evidence type="ECO:0000259" key="1">
    <source>
        <dbReference type="PROSITE" id="PS51781"/>
    </source>
</evidence>
<dbReference type="InterPro" id="IPR003646">
    <property type="entry name" value="SH3-like_bac-type"/>
</dbReference>
<name>A0AAC8Q780_9BACT</name>
<keyword evidence="5" id="KW-1185">Reference proteome</keyword>
<organism evidence="2 4">
    <name type="scientific">Archangium gephyra</name>
    <dbReference type="NCBI Taxonomy" id="48"/>
    <lineage>
        <taxon>Bacteria</taxon>
        <taxon>Pseudomonadati</taxon>
        <taxon>Myxococcota</taxon>
        <taxon>Myxococcia</taxon>
        <taxon>Myxococcales</taxon>
        <taxon>Cystobacterineae</taxon>
        <taxon>Archangiaceae</taxon>
        <taxon>Archangium</taxon>
    </lineage>
</organism>
<dbReference type="KEGG" id="age:AA314_03883"/>
<dbReference type="SMART" id="SM00287">
    <property type="entry name" value="SH3b"/>
    <property type="match status" value="1"/>
</dbReference>
<reference evidence="3 5" key="2">
    <citation type="submission" date="2018-08" db="EMBL/GenBank/DDBJ databases">
        <title>Genomic Encyclopedia of Archaeal and Bacterial Type Strains, Phase II (KMG-II): from individual species to whole genera.</title>
        <authorList>
            <person name="Goeker M."/>
        </authorList>
    </citation>
    <scope>NUCLEOTIDE SEQUENCE [LARGE SCALE GENOMIC DNA]</scope>
    <source>
        <strain evidence="3 5">DSM 2261</strain>
    </source>
</reference>
<dbReference type="EMBL" id="QUMU01000008">
    <property type="protein sequence ID" value="REG28812.1"/>
    <property type="molecule type" value="Genomic_DNA"/>
</dbReference>
<proteinExistence type="predicted"/>